<feature type="compositionally biased region" description="Acidic residues" evidence="1">
    <location>
        <begin position="21"/>
        <end position="30"/>
    </location>
</feature>
<sequence>MSSYGQSSKAGNKSKRHGNDQELDYAEDDQGSGSHRKGWKGTLNSFFSEPAGFYHTEPQTSQYQKQQPEVLRKQAPPAQPERRGTDQGIHKMPVERDAWGRVSEKDKELQRRAEFIEGLKGHITQLMTKQHALEHELRQLQVASFKNIANAQYTPMDDVAIKLELGGIQRSITNIGKLYGADPGDMRDLHTRPLTERDQLHLDLCNVVYLQDAGRQELEEELVGQESAARVFLTGLLSFAVHNEIVSNPFFFLADDVNVKERPFLDAATVDWPQAFFKAYSREWLSNAHEANMWRSQTIRYLFPPGEESKDNPSPLQQFVVNKRLSAGVRAANRFLNGSSKLLMRRGLDQEESRQLCANVSVVFDHATSLAIRLWRQRVALRCHFLHDLANTKFAVDSPELEAHGLHDLDDPADRRLDGKPIRTVVHPSVVAHGTHEGDSYDSARRVWAKALVVLDV</sequence>
<dbReference type="GeneID" id="71993481"/>
<reference evidence="2" key="2">
    <citation type="journal article" date="2022" name="Microb. Genom.">
        <title>A chromosome-scale genome assembly of the tomato pathogen Cladosporium fulvum reveals a compartmentalized genome architecture and the presence of a dispensable chromosome.</title>
        <authorList>
            <person name="Zaccaron A.Z."/>
            <person name="Chen L.H."/>
            <person name="Samaras A."/>
            <person name="Stergiopoulos I."/>
        </authorList>
    </citation>
    <scope>NUCLEOTIDE SEQUENCE</scope>
    <source>
        <strain evidence="2">Race5_Kim</strain>
    </source>
</reference>
<name>A0A9Q8UVU3_PASFU</name>
<feature type="compositionally biased region" description="Polar residues" evidence="1">
    <location>
        <begin position="1"/>
        <end position="11"/>
    </location>
</feature>
<dbReference type="KEGG" id="ffu:CLAFUR5_13603"/>
<protein>
    <submittedName>
        <fullName evidence="2">Uncharacterized protein</fullName>
    </submittedName>
</protein>
<gene>
    <name evidence="2" type="ORF">CLAFUR5_13603</name>
</gene>
<proteinExistence type="predicted"/>
<feature type="compositionally biased region" description="Basic and acidic residues" evidence="1">
    <location>
        <begin position="80"/>
        <end position="106"/>
    </location>
</feature>
<dbReference type="OrthoDB" id="3643593at2759"/>
<dbReference type="Proteomes" id="UP000756132">
    <property type="component" value="Chromosome 12"/>
</dbReference>
<feature type="region of interest" description="Disordered" evidence="1">
    <location>
        <begin position="1"/>
        <end position="106"/>
    </location>
</feature>
<keyword evidence="3" id="KW-1185">Reference proteome</keyword>
<dbReference type="OMA" id="ENYHIAR"/>
<evidence type="ECO:0000256" key="1">
    <source>
        <dbReference type="SAM" id="MobiDB-lite"/>
    </source>
</evidence>
<accession>A0A9Q8UVU3</accession>
<evidence type="ECO:0000313" key="2">
    <source>
        <dbReference type="EMBL" id="UJO24323.1"/>
    </source>
</evidence>
<organism evidence="2 3">
    <name type="scientific">Passalora fulva</name>
    <name type="common">Tomato leaf mold</name>
    <name type="synonym">Cladosporium fulvum</name>
    <dbReference type="NCBI Taxonomy" id="5499"/>
    <lineage>
        <taxon>Eukaryota</taxon>
        <taxon>Fungi</taxon>
        <taxon>Dikarya</taxon>
        <taxon>Ascomycota</taxon>
        <taxon>Pezizomycotina</taxon>
        <taxon>Dothideomycetes</taxon>
        <taxon>Dothideomycetidae</taxon>
        <taxon>Mycosphaerellales</taxon>
        <taxon>Mycosphaerellaceae</taxon>
        <taxon>Fulvia</taxon>
    </lineage>
</organism>
<reference evidence="2" key="1">
    <citation type="submission" date="2021-12" db="EMBL/GenBank/DDBJ databases">
        <authorList>
            <person name="Zaccaron A."/>
            <person name="Stergiopoulos I."/>
        </authorList>
    </citation>
    <scope>NUCLEOTIDE SEQUENCE</scope>
    <source>
        <strain evidence="2">Race5_Kim</strain>
    </source>
</reference>
<dbReference type="RefSeq" id="XP_047768689.1">
    <property type="nucleotide sequence ID" value="XM_047912751.1"/>
</dbReference>
<dbReference type="EMBL" id="CP090174">
    <property type="protein sequence ID" value="UJO24323.1"/>
    <property type="molecule type" value="Genomic_DNA"/>
</dbReference>
<dbReference type="AlphaFoldDB" id="A0A9Q8UVU3"/>
<feature type="compositionally biased region" description="Polar residues" evidence="1">
    <location>
        <begin position="57"/>
        <end position="67"/>
    </location>
</feature>
<evidence type="ECO:0000313" key="3">
    <source>
        <dbReference type="Proteomes" id="UP000756132"/>
    </source>
</evidence>